<gene>
    <name evidence="1" type="ORF">F4821DRAFT_259593</name>
</gene>
<evidence type="ECO:0000313" key="1">
    <source>
        <dbReference type="EMBL" id="KAI6086833.1"/>
    </source>
</evidence>
<protein>
    <submittedName>
        <fullName evidence="1">Uncharacterized protein</fullName>
    </submittedName>
</protein>
<comment type="caution">
    <text evidence="1">The sequence shown here is derived from an EMBL/GenBank/DDBJ whole genome shotgun (WGS) entry which is preliminary data.</text>
</comment>
<keyword evidence="2" id="KW-1185">Reference proteome</keyword>
<accession>A0ACC0D285</accession>
<dbReference type="EMBL" id="MU394312">
    <property type="protein sequence ID" value="KAI6086833.1"/>
    <property type="molecule type" value="Genomic_DNA"/>
</dbReference>
<proteinExistence type="predicted"/>
<sequence>MTPELERVFDESLHSPEAEGDSALFKTEEDSALFKAETSSNTGSSSPYTSSSHHPFTDAFKGGPGARILVTSEVKTTNEHDPFSLSSSVREERRGGWSSGWSWRLSSSPYQRGALDSGEALWNSFELDDAGEVQFMFPLQNNRRRDEGAMAILRPPTNQSGCRDEGTTGFLQTAQKCENHRDWMLVLAPEKEFTQEWSEEWSGRNVGRDNIAS</sequence>
<name>A0ACC0D285_9PEZI</name>
<dbReference type="Proteomes" id="UP001497680">
    <property type="component" value="Unassembled WGS sequence"/>
</dbReference>
<reference evidence="1 2" key="1">
    <citation type="journal article" date="2022" name="New Phytol.">
        <title>Ecological generalism drives hyperdiversity of secondary metabolite gene clusters in xylarialean endophytes.</title>
        <authorList>
            <person name="Franco M.E.E."/>
            <person name="Wisecaver J.H."/>
            <person name="Arnold A.E."/>
            <person name="Ju Y.M."/>
            <person name="Slot J.C."/>
            <person name="Ahrendt S."/>
            <person name="Moore L.P."/>
            <person name="Eastman K.E."/>
            <person name="Scott K."/>
            <person name="Konkel Z."/>
            <person name="Mondo S.J."/>
            <person name="Kuo A."/>
            <person name="Hayes R.D."/>
            <person name="Haridas S."/>
            <person name="Andreopoulos B."/>
            <person name="Riley R."/>
            <person name="LaButti K."/>
            <person name="Pangilinan J."/>
            <person name="Lipzen A."/>
            <person name="Amirebrahimi M."/>
            <person name="Yan J."/>
            <person name="Adam C."/>
            <person name="Keymanesh K."/>
            <person name="Ng V."/>
            <person name="Louie K."/>
            <person name="Northen T."/>
            <person name="Drula E."/>
            <person name="Henrissat B."/>
            <person name="Hsieh H.M."/>
            <person name="Youens-Clark K."/>
            <person name="Lutzoni F."/>
            <person name="Miadlikowska J."/>
            <person name="Eastwood D.C."/>
            <person name="Hamelin R.C."/>
            <person name="Grigoriev I.V."/>
            <person name="U'Ren J.M."/>
        </authorList>
    </citation>
    <scope>NUCLEOTIDE SEQUENCE [LARGE SCALE GENOMIC DNA]</scope>
    <source>
        <strain evidence="1 2">ER1909</strain>
    </source>
</reference>
<organism evidence="1 2">
    <name type="scientific">Hypoxylon rubiginosum</name>
    <dbReference type="NCBI Taxonomy" id="110542"/>
    <lineage>
        <taxon>Eukaryota</taxon>
        <taxon>Fungi</taxon>
        <taxon>Dikarya</taxon>
        <taxon>Ascomycota</taxon>
        <taxon>Pezizomycotina</taxon>
        <taxon>Sordariomycetes</taxon>
        <taxon>Xylariomycetidae</taxon>
        <taxon>Xylariales</taxon>
        <taxon>Hypoxylaceae</taxon>
        <taxon>Hypoxylon</taxon>
    </lineage>
</organism>
<evidence type="ECO:0000313" key="2">
    <source>
        <dbReference type="Proteomes" id="UP001497680"/>
    </source>
</evidence>